<dbReference type="PROSITE" id="PS50297">
    <property type="entry name" value="ANK_REP_REGION"/>
    <property type="match status" value="1"/>
</dbReference>
<dbReference type="Gene3D" id="1.25.40.20">
    <property type="entry name" value="Ankyrin repeat-containing domain"/>
    <property type="match status" value="1"/>
</dbReference>
<evidence type="ECO:0000256" key="2">
    <source>
        <dbReference type="ARBA" id="ARBA00023043"/>
    </source>
</evidence>
<evidence type="ECO:0008006" key="6">
    <source>
        <dbReference type="Google" id="ProtNLM"/>
    </source>
</evidence>
<dbReference type="GO" id="GO:0005737">
    <property type="term" value="C:cytoplasm"/>
    <property type="evidence" value="ECO:0007669"/>
    <property type="project" value="TreeGrafter"/>
</dbReference>
<gene>
    <name evidence="4" type="ORF">TWF481_002570</name>
</gene>
<protein>
    <recommendedName>
        <fullName evidence="6">Ankyrin repeat protein</fullName>
    </recommendedName>
</protein>
<dbReference type="InterPro" id="IPR051631">
    <property type="entry name" value="Ankyrin-KH/SAM_domain"/>
</dbReference>
<dbReference type="InterPro" id="IPR036770">
    <property type="entry name" value="Ankyrin_rpt-contain_sf"/>
</dbReference>
<feature type="repeat" description="ANK" evidence="3">
    <location>
        <begin position="31"/>
        <end position="63"/>
    </location>
</feature>
<proteinExistence type="predicted"/>
<feature type="repeat" description="ANK" evidence="3">
    <location>
        <begin position="1"/>
        <end position="29"/>
    </location>
</feature>
<dbReference type="Proteomes" id="UP001370758">
    <property type="component" value="Unassembled WGS sequence"/>
</dbReference>
<sequence length="76" mass="8074">MLLFATEVGQEMVVKMLLEKGARLESKSDAVGQTALSVAAMMGHQTILTLLLEGGAELESEDTCGRTPLSYAVFKG</sequence>
<reference evidence="4 5" key="1">
    <citation type="submission" date="2023-08" db="EMBL/GenBank/DDBJ databases">
        <authorList>
            <person name="Palmer J.M."/>
        </authorList>
    </citation>
    <scope>NUCLEOTIDE SEQUENCE [LARGE SCALE GENOMIC DNA]</scope>
    <source>
        <strain evidence="4 5">TWF481</strain>
    </source>
</reference>
<keyword evidence="5" id="KW-1185">Reference proteome</keyword>
<dbReference type="PANTHER" id="PTHR23206:SF7">
    <property type="entry name" value="PROTEIN KINASE DOMAIN-CONTAINING PROTEIN"/>
    <property type="match status" value="1"/>
</dbReference>
<evidence type="ECO:0000313" key="5">
    <source>
        <dbReference type="Proteomes" id="UP001370758"/>
    </source>
</evidence>
<evidence type="ECO:0000313" key="4">
    <source>
        <dbReference type="EMBL" id="KAK6495521.1"/>
    </source>
</evidence>
<dbReference type="EMBL" id="JAVHJL010000012">
    <property type="protein sequence ID" value="KAK6495521.1"/>
    <property type="molecule type" value="Genomic_DNA"/>
</dbReference>
<organism evidence="4 5">
    <name type="scientific">Arthrobotrys musiformis</name>
    <dbReference type="NCBI Taxonomy" id="47236"/>
    <lineage>
        <taxon>Eukaryota</taxon>
        <taxon>Fungi</taxon>
        <taxon>Dikarya</taxon>
        <taxon>Ascomycota</taxon>
        <taxon>Pezizomycotina</taxon>
        <taxon>Orbiliomycetes</taxon>
        <taxon>Orbiliales</taxon>
        <taxon>Orbiliaceae</taxon>
        <taxon>Arthrobotrys</taxon>
    </lineage>
</organism>
<accession>A0AAV9VSK0</accession>
<keyword evidence="1" id="KW-0677">Repeat</keyword>
<dbReference type="PANTHER" id="PTHR23206">
    <property type="entry name" value="MASK PROTEIN"/>
    <property type="match status" value="1"/>
</dbReference>
<keyword evidence="2 3" id="KW-0040">ANK repeat</keyword>
<dbReference type="AlphaFoldDB" id="A0AAV9VSK0"/>
<name>A0AAV9VSK0_9PEZI</name>
<dbReference type="InterPro" id="IPR002110">
    <property type="entry name" value="Ankyrin_rpt"/>
</dbReference>
<dbReference type="Pfam" id="PF12796">
    <property type="entry name" value="Ank_2"/>
    <property type="match status" value="1"/>
</dbReference>
<dbReference type="PROSITE" id="PS50088">
    <property type="entry name" value="ANK_REPEAT"/>
    <property type="match status" value="2"/>
</dbReference>
<evidence type="ECO:0000256" key="1">
    <source>
        <dbReference type="ARBA" id="ARBA00022737"/>
    </source>
</evidence>
<comment type="caution">
    <text evidence="4">The sequence shown here is derived from an EMBL/GenBank/DDBJ whole genome shotgun (WGS) entry which is preliminary data.</text>
</comment>
<evidence type="ECO:0000256" key="3">
    <source>
        <dbReference type="PROSITE-ProRule" id="PRU00023"/>
    </source>
</evidence>
<dbReference type="SUPFAM" id="SSF48403">
    <property type="entry name" value="Ankyrin repeat"/>
    <property type="match status" value="1"/>
</dbReference>